<dbReference type="InterPro" id="IPR050398">
    <property type="entry name" value="HssS/ArlS-like"/>
</dbReference>
<evidence type="ECO:0000256" key="10">
    <source>
        <dbReference type="SAM" id="Coils"/>
    </source>
</evidence>
<dbReference type="SUPFAM" id="SSF55874">
    <property type="entry name" value="ATPase domain of HSP90 chaperone/DNA topoisomerase II/histidine kinase"/>
    <property type="match status" value="1"/>
</dbReference>
<reference evidence="13" key="1">
    <citation type="submission" date="2016-09" db="EMBL/GenBank/DDBJ databases">
        <title>Whole genome sequencing of Salmonella enterica.</title>
        <authorList>
            <person name="Bell R."/>
        </authorList>
    </citation>
    <scope>NUCLEOTIDE SEQUENCE [LARGE SCALE GENOMIC DNA]</scope>
    <source>
        <strain evidence="13">CFSAN044978</strain>
    </source>
</reference>
<dbReference type="PANTHER" id="PTHR45528:SF8">
    <property type="entry name" value="HISTIDINE KINASE"/>
    <property type="match status" value="1"/>
</dbReference>
<sequence length="445" mass="51279">MGTKKSLTYLISKFAILELFFVLFMSLFSYMPLNVLINTGVVYPANYAERHSDTVKYEFQKEDWEIDKIPFFYEYQLRDNGEIIENTIDERYNQKISEALQEGKSSKEHIIGSDVFKAFKNGNKDLIIKYKISAIPTNPNVYKIIGNFELVYFTSMFCLWLIGFIYLISNLTRKLRSEIRKISKANENIEKLQLEFEREYSDYTEISGVLDSIDSMARSLKASLEKQWNMQMTQKEMIQSITHDVRTPITLIKGNIELLKEDQENVLERAEDALNGVERLESFLKKLNDFSDLMEAPKEVVSKEVLDDWIKIVTSICKLKGFSLSILSHDASNIKLDKNSISIALQNLVNNAIENSSVGSTIFIGFYDDIDDYTIVVRDQGDGFNDDILYDLREKYVSTKMYDNNIHGLGLSIVTKILETNKGQLLLNNYDDQGNGAEVKMVFKK</sequence>
<evidence type="ECO:0000256" key="3">
    <source>
        <dbReference type="ARBA" id="ARBA00012438"/>
    </source>
</evidence>
<keyword evidence="6 11" id="KW-0812">Transmembrane</keyword>
<dbReference type="SMART" id="SM00388">
    <property type="entry name" value="HisKA"/>
    <property type="match status" value="1"/>
</dbReference>
<dbReference type="InterPro" id="IPR036890">
    <property type="entry name" value="HATPase_C_sf"/>
</dbReference>
<gene>
    <name evidence="13" type="ORF">A7T00_33715</name>
</gene>
<comment type="subcellular location">
    <subcellularLocation>
        <location evidence="2">Membrane</location>
        <topology evidence="2">Multi-pass membrane protein</topology>
    </subcellularLocation>
</comment>
<dbReference type="SUPFAM" id="SSF47384">
    <property type="entry name" value="Homodimeric domain of signal transducing histidine kinase"/>
    <property type="match status" value="1"/>
</dbReference>
<evidence type="ECO:0000256" key="5">
    <source>
        <dbReference type="ARBA" id="ARBA00022679"/>
    </source>
</evidence>
<dbReference type="InterPro" id="IPR005467">
    <property type="entry name" value="His_kinase_dom"/>
</dbReference>
<feature type="domain" description="Histidine kinase" evidence="12">
    <location>
        <begin position="240"/>
        <end position="445"/>
    </location>
</feature>
<dbReference type="EC" id="2.7.13.3" evidence="3"/>
<dbReference type="GO" id="GO:0005886">
    <property type="term" value="C:plasma membrane"/>
    <property type="evidence" value="ECO:0007669"/>
    <property type="project" value="TreeGrafter"/>
</dbReference>
<dbReference type="CDD" id="cd00082">
    <property type="entry name" value="HisKA"/>
    <property type="match status" value="1"/>
</dbReference>
<feature type="transmembrane region" description="Helical" evidence="11">
    <location>
        <begin position="7"/>
        <end position="31"/>
    </location>
</feature>
<comment type="caution">
    <text evidence="13">The sequence shown here is derived from an EMBL/GenBank/DDBJ whole genome shotgun (WGS) entry which is preliminary data.</text>
</comment>
<evidence type="ECO:0000256" key="1">
    <source>
        <dbReference type="ARBA" id="ARBA00000085"/>
    </source>
</evidence>
<proteinExistence type="predicted"/>
<comment type="catalytic activity">
    <reaction evidence="1">
        <text>ATP + protein L-histidine = ADP + protein N-phospho-L-histidine.</text>
        <dbReference type="EC" id="2.7.13.3"/>
    </reaction>
</comment>
<dbReference type="GO" id="GO:0000155">
    <property type="term" value="F:phosphorelay sensor kinase activity"/>
    <property type="evidence" value="ECO:0007669"/>
    <property type="project" value="InterPro"/>
</dbReference>
<evidence type="ECO:0000313" key="13">
    <source>
        <dbReference type="EMBL" id="OHG53997.1"/>
    </source>
</evidence>
<keyword evidence="9 11" id="KW-0472">Membrane</keyword>
<accession>A0A1S0Z4T1</accession>
<dbReference type="InterPro" id="IPR003594">
    <property type="entry name" value="HATPase_dom"/>
</dbReference>
<protein>
    <recommendedName>
        <fullName evidence="3">histidine kinase</fullName>
        <ecNumber evidence="3">2.7.13.3</ecNumber>
    </recommendedName>
</protein>
<feature type="coiled-coil region" evidence="10">
    <location>
        <begin position="168"/>
        <end position="202"/>
    </location>
</feature>
<dbReference type="PROSITE" id="PS50109">
    <property type="entry name" value="HIS_KIN"/>
    <property type="match status" value="1"/>
</dbReference>
<feature type="transmembrane region" description="Helical" evidence="11">
    <location>
        <begin position="150"/>
        <end position="171"/>
    </location>
</feature>
<dbReference type="SMART" id="SM00387">
    <property type="entry name" value="HATPase_c"/>
    <property type="match status" value="1"/>
</dbReference>
<dbReference type="Pfam" id="PF00512">
    <property type="entry name" value="HisKA"/>
    <property type="match status" value="1"/>
</dbReference>
<dbReference type="Gene3D" id="1.10.287.130">
    <property type="match status" value="1"/>
</dbReference>
<dbReference type="InterPro" id="IPR036097">
    <property type="entry name" value="HisK_dim/P_sf"/>
</dbReference>
<keyword evidence="8 11" id="KW-1133">Transmembrane helix</keyword>
<keyword evidence="4" id="KW-0597">Phosphoprotein</keyword>
<keyword evidence="7 13" id="KW-0418">Kinase</keyword>
<evidence type="ECO:0000256" key="4">
    <source>
        <dbReference type="ARBA" id="ARBA00022553"/>
    </source>
</evidence>
<name>A0A1S0Z4T1_SALET</name>
<keyword evidence="5" id="KW-0808">Transferase</keyword>
<evidence type="ECO:0000256" key="8">
    <source>
        <dbReference type="ARBA" id="ARBA00022989"/>
    </source>
</evidence>
<evidence type="ECO:0000256" key="9">
    <source>
        <dbReference type="ARBA" id="ARBA00023136"/>
    </source>
</evidence>
<evidence type="ECO:0000259" key="12">
    <source>
        <dbReference type="PROSITE" id="PS50109"/>
    </source>
</evidence>
<dbReference type="PANTHER" id="PTHR45528">
    <property type="entry name" value="SENSOR HISTIDINE KINASE CPXA"/>
    <property type="match status" value="1"/>
</dbReference>
<organism evidence="13">
    <name type="scientific">Salmonella enterica subsp. enterica serovar Saintpaul</name>
    <dbReference type="NCBI Taxonomy" id="90105"/>
    <lineage>
        <taxon>Bacteria</taxon>
        <taxon>Pseudomonadati</taxon>
        <taxon>Pseudomonadota</taxon>
        <taxon>Gammaproteobacteria</taxon>
        <taxon>Enterobacterales</taxon>
        <taxon>Enterobacteriaceae</taxon>
        <taxon>Salmonella</taxon>
    </lineage>
</organism>
<keyword evidence="10" id="KW-0175">Coiled coil</keyword>
<evidence type="ECO:0000256" key="11">
    <source>
        <dbReference type="SAM" id="Phobius"/>
    </source>
</evidence>
<evidence type="ECO:0000256" key="2">
    <source>
        <dbReference type="ARBA" id="ARBA00004141"/>
    </source>
</evidence>
<dbReference type="AlphaFoldDB" id="A0A1S0Z4T1"/>
<dbReference type="Pfam" id="PF02518">
    <property type="entry name" value="HATPase_c"/>
    <property type="match status" value="1"/>
</dbReference>
<feature type="coiled-coil region" evidence="10">
    <location>
        <begin position="253"/>
        <end position="280"/>
    </location>
</feature>
<dbReference type="Gene3D" id="3.30.565.10">
    <property type="entry name" value="Histidine kinase-like ATPase, C-terminal domain"/>
    <property type="match status" value="1"/>
</dbReference>
<dbReference type="EMBL" id="MLZC01000052">
    <property type="protein sequence ID" value="OHG53997.1"/>
    <property type="molecule type" value="Genomic_DNA"/>
</dbReference>
<dbReference type="InterPro" id="IPR003661">
    <property type="entry name" value="HisK_dim/P_dom"/>
</dbReference>
<evidence type="ECO:0000256" key="7">
    <source>
        <dbReference type="ARBA" id="ARBA00022777"/>
    </source>
</evidence>
<evidence type="ECO:0000256" key="6">
    <source>
        <dbReference type="ARBA" id="ARBA00022692"/>
    </source>
</evidence>